<dbReference type="AlphaFoldDB" id="A0A0F7ZWQ8"/>
<feature type="region of interest" description="Disordered" evidence="1">
    <location>
        <begin position="165"/>
        <end position="198"/>
    </location>
</feature>
<organism evidence="3 4">
    <name type="scientific">Hirsutella minnesotensis 3608</name>
    <dbReference type="NCBI Taxonomy" id="1043627"/>
    <lineage>
        <taxon>Eukaryota</taxon>
        <taxon>Fungi</taxon>
        <taxon>Dikarya</taxon>
        <taxon>Ascomycota</taxon>
        <taxon>Pezizomycotina</taxon>
        <taxon>Sordariomycetes</taxon>
        <taxon>Hypocreomycetidae</taxon>
        <taxon>Hypocreales</taxon>
        <taxon>Ophiocordycipitaceae</taxon>
        <taxon>Hirsutella</taxon>
    </lineage>
</organism>
<keyword evidence="4" id="KW-1185">Reference proteome</keyword>
<name>A0A0F7ZWQ8_9HYPO</name>
<reference evidence="3 4" key="1">
    <citation type="journal article" date="2014" name="Genome Biol. Evol.">
        <title>Comparative genomics and transcriptomics analyses reveal divergent lifestyle features of nematode endoparasitic fungus Hirsutella minnesotensis.</title>
        <authorList>
            <person name="Lai Y."/>
            <person name="Liu K."/>
            <person name="Zhang X."/>
            <person name="Zhang X."/>
            <person name="Li K."/>
            <person name="Wang N."/>
            <person name="Shu C."/>
            <person name="Wu Y."/>
            <person name="Wang C."/>
            <person name="Bushley K.E."/>
            <person name="Xiang M."/>
            <person name="Liu X."/>
        </authorList>
    </citation>
    <scope>NUCLEOTIDE SEQUENCE [LARGE SCALE GENOMIC DNA]</scope>
    <source>
        <strain evidence="3 4">3608</strain>
    </source>
</reference>
<evidence type="ECO:0000256" key="2">
    <source>
        <dbReference type="SAM" id="SignalP"/>
    </source>
</evidence>
<evidence type="ECO:0008006" key="5">
    <source>
        <dbReference type="Google" id="ProtNLM"/>
    </source>
</evidence>
<protein>
    <recommendedName>
        <fullName evidence="5">Pacifastin domain-containing protein</fullName>
    </recommendedName>
</protein>
<evidence type="ECO:0000256" key="1">
    <source>
        <dbReference type="SAM" id="MobiDB-lite"/>
    </source>
</evidence>
<evidence type="ECO:0000313" key="3">
    <source>
        <dbReference type="EMBL" id="KJZ69397.1"/>
    </source>
</evidence>
<gene>
    <name evidence="3" type="ORF">HIM_11213</name>
</gene>
<sequence>MKAYSFILSVAVLGVAHARVHGGYGYRPYHLPASGGNYRGGGYSKLPLPGKGYMSGGYSQQECEEKHGKGGWTCDDGCNTCSCGPTGITSTLIACGQTLPPPHEEGDGSRYGGSPKMPRPDKGSDRYSQEECEREHGKGSWTCDDGCNTCSCGPTGITSTLIACGQTLPPPPEEGNGSGYGGPPGMPRPGKGYGGYDQRKCQKKHGEGSWTCDDGCNTCTCTPTGIASTRKACVKEPPPTYGGSSQDGGY</sequence>
<evidence type="ECO:0000313" key="4">
    <source>
        <dbReference type="Proteomes" id="UP000054481"/>
    </source>
</evidence>
<feature type="region of interest" description="Disordered" evidence="1">
    <location>
        <begin position="95"/>
        <end position="131"/>
    </location>
</feature>
<accession>A0A0F7ZWQ8</accession>
<dbReference type="EMBL" id="KQ030720">
    <property type="protein sequence ID" value="KJZ69397.1"/>
    <property type="molecule type" value="Genomic_DNA"/>
</dbReference>
<dbReference type="Proteomes" id="UP000054481">
    <property type="component" value="Unassembled WGS sequence"/>
</dbReference>
<feature type="compositionally biased region" description="Basic and acidic residues" evidence="1">
    <location>
        <begin position="118"/>
        <end position="131"/>
    </location>
</feature>
<proteinExistence type="predicted"/>
<feature type="chain" id="PRO_5002526639" description="Pacifastin domain-containing protein" evidence="2">
    <location>
        <begin position="19"/>
        <end position="250"/>
    </location>
</feature>
<feature type="signal peptide" evidence="2">
    <location>
        <begin position="1"/>
        <end position="18"/>
    </location>
</feature>
<keyword evidence="2" id="KW-0732">Signal</keyword>